<name>A0A1I7RK21_BURXY</name>
<evidence type="ECO:0000256" key="1">
    <source>
        <dbReference type="SAM" id="Phobius"/>
    </source>
</evidence>
<dbReference type="SMART" id="SM00194">
    <property type="entry name" value="PTPc"/>
    <property type="match status" value="1"/>
</dbReference>
<dbReference type="eggNOG" id="KOG0789">
    <property type="taxonomic scope" value="Eukaryota"/>
</dbReference>
<dbReference type="InterPro" id="IPR029021">
    <property type="entry name" value="Prot-tyrosine_phosphatase-like"/>
</dbReference>
<feature type="domain" description="Tyrosine-protein phosphatase" evidence="2">
    <location>
        <begin position="65"/>
        <end position="268"/>
    </location>
</feature>
<protein>
    <submittedName>
        <fullName evidence="4">Tyrosine-protein phosphatase domain-containing protein</fullName>
    </submittedName>
</protein>
<keyword evidence="1" id="KW-1133">Transmembrane helix</keyword>
<evidence type="ECO:0000313" key="3">
    <source>
        <dbReference type="Proteomes" id="UP000095284"/>
    </source>
</evidence>
<dbReference type="CDD" id="cd00047">
    <property type="entry name" value="PTPc"/>
    <property type="match status" value="1"/>
</dbReference>
<dbReference type="PANTHER" id="PTHR46163">
    <property type="entry name" value="TYROSINE-PROTEIN PHOSPHATASE-RELATED"/>
    <property type="match status" value="1"/>
</dbReference>
<sequence length="545" mass="62530">MPGHLPRSTQCKKNPRSFAPCTHLFLALHCDLKYRCDEHSKPGNSKQAACKLWFDQIYDLGLPKLRKEFVQKIKQCNPDGAHEACMADENFSKNRYDDVFLLDKTRIKVNINPDKDDYIHASAVEVHPELTYICAQGPMDNTVAQFWLMCIQEDVRVILQLCQNTEDGKEKCSEYMTGGKSDWVTYGPVQVKQVDYQKNVAGTKKVNKTKIQVKFNDKVHSCTHLLYAGWPDHGVPESVSTCREVRNLVHKYYEKKPIVIHCSAGVGKGFNEKAFSQLRRRDFAQKFAQCNRLFLRLHGAQRQKSTVKSANIKMKTHACDSRGFQVGGTFFESLKKLLSPTFPSALIFYIFLPFPHPNSTMVVDIRKGADEGEEILEKCTGFKFHWVTPISFFAFIIGSQLLQAFFYFHSTQCSDFFRSPRFTILFSISVSILLITELLLIAAARYRSVKMYRVVIRLLTASIVLDIVMFILSWVVVGFIFFTHHHSLPYFTRLVLEVIAYGYYYLVQGLVLCLITISATNDKKHLAECSLYDPELDVFDEEQSQ</sequence>
<feature type="transmembrane region" description="Helical" evidence="1">
    <location>
        <begin position="502"/>
        <end position="520"/>
    </location>
</feature>
<dbReference type="InterPro" id="IPR052782">
    <property type="entry name" value="Oocyte-zygote_transition_reg"/>
</dbReference>
<feature type="transmembrane region" description="Helical" evidence="1">
    <location>
        <begin position="386"/>
        <end position="410"/>
    </location>
</feature>
<accession>A0A1I7RK21</accession>
<keyword evidence="1" id="KW-0812">Transmembrane</keyword>
<dbReference type="AlphaFoldDB" id="A0A1I7RK21"/>
<dbReference type="SMART" id="SM00404">
    <property type="entry name" value="PTPc_motif"/>
    <property type="match status" value="1"/>
</dbReference>
<keyword evidence="1" id="KW-0472">Membrane</keyword>
<dbReference type="PRINTS" id="PR00700">
    <property type="entry name" value="PRTYPHPHTASE"/>
</dbReference>
<proteinExistence type="predicted"/>
<evidence type="ECO:0000313" key="4">
    <source>
        <dbReference type="WBParaSite" id="BXY_0105300.1"/>
    </source>
</evidence>
<dbReference type="InterPro" id="IPR003595">
    <property type="entry name" value="Tyr_Pase_cat"/>
</dbReference>
<dbReference type="InterPro" id="IPR000242">
    <property type="entry name" value="PTP_cat"/>
</dbReference>
<dbReference type="Pfam" id="PF00102">
    <property type="entry name" value="Y_phosphatase"/>
    <property type="match status" value="1"/>
</dbReference>
<feature type="transmembrane region" description="Helical" evidence="1">
    <location>
        <begin position="422"/>
        <end position="442"/>
    </location>
</feature>
<feature type="transmembrane region" description="Helical" evidence="1">
    <location>
        <begin position="454"/>
        <end position="482"/>
    </location>
</feature>
<evidence type="ECO:0000259" key="2">
    <source>
        <dbReference type="PROSITE" id="PS50055"/>
    </source>
</evidence>
<dbReference type="PROSITE" id="PS50055">
    <property type="entry name" value="TYR_PHOSPHATASE_PTP"/>
    <property type="match status" value="1"/>
</dbReference>
<reference evidence="4" key="1">
    <citation type="submission" date="2016-11" db="UniProtKB">
        <authorList>
            <consortium name="WormBaseParasite"/>
        </authorList>
    </citation>
    <scope>IDENTIFICATION</scope>
</reference>
<dbReference type="Proteomes" id="UP000095284">
    <property type="component" value="Unplaced"/>
</dbReference>
<organism evidence="3 4">
    <name type="scientific">Bursaphelenchus xylophilus</name>
    <name type="common">Pinewood nematode worm</name>
    <name type="synonym">Aphelenchoides xylophilus</name>
    <dbReference type="NCBI Taxonomy" id="6326"/>
    <lineage>
        <taxon>Eukaryota</taxon>
        <taxon>Metazoa</taxon>
        <taxon>Ecdysozoa</taxon>
        <taxon>Nematoda</taxon>
        <taxon>Chromadorea</taxon>
        <taxon>Rhabditida</taxon>
        <taxon>Tylenchina</taxon>
        <taxon>Tylenchomorpha</taxon>
        <taxon>Aphelenchoidea</taxon>
        <taxon>Aphelenchoididae</taxon>
        <taxon>Bursaphelenchus</taxon>
    </lineage>
</organism>
<dbReference type="GO" id="GO:0004725">
    <property type="term" value="F:protein tyrosine phosphatase activity"/>
    <property type="evidence" value="ECO:0007669"/>
    <property type="project" value="InterPro"/>
</dbReference>
<dbReference type="WBParaSite" id="BXY_0105300.1">
    <property type="protein sequence ID" value="BXY_0105300.1"/>
    <property type="gene ID" value="BXY_0105300"/>
</dbReference>
<dbReference type="SUPFAM" id="SSF52799">
    <property type="entry name" value="(Phosphotyrosine protein) phosphatases II"/>
    <property type="match status" value="1"/>
</dbReference>
<dbReference type="Gene3D" id="3.90.190.10">
    <property type="entry name" value="Protein tyrosine phosphatase superfamily"/>
    <property type="match status" value="1"/>
</dbReference>